<reference evidence="4" key="2">
    <citation type="submission" date="2022-01" db="EMBL/GenBank/DDBJ databases">
        <authorList>
            <person name="Yamashiro T."/>
            <person name="Shiraishi A."/>
            <person name="Satake H."/>
            <person name="Nakayama K."/>
        </authorList>
    </citation>
    <scope>NUCLEOTIDE SEQUENCE</scope>
</reference>
<dbReference type="InterPro" id="IPR000504">
    <property type="entry name" value="RRM_dom"/>
</dbReference>
<gene>
    <name evidence="4" type="ORF">Tco_0653812</name>
</gene>
<feature type="compositionally biased region" description="Basic and acidic residues" evidence="2">
    <location>
        <begin position="310"/>
        <end position="326"/>
    </location>
</feature>
<evidence type="ECO:0000313" key="5">
    <source>
        <dbReference type="Proteomes" id="UP001151760"/>
    </source>
</evidence>
<evidence type="ECO:0000313" key="4">
    <source>
        <dbReference type="EMBL" id="GJS59028.1"/>
    </source>
</evidence>
<dbReference type="CDD" id="cd00590">
    <property type="entry name" value="RRM_SF"/>
    <property type="match status" value="1"/>
</dbReference>
<dbReference type="InterPro" id="IPR012677">
    <property type="entry name" value="Nucleotide-bd_a/b_plait_sf"/>
</dbReference>
<dbReference type="InterPro" id="IPR035979">
    <property type="entry name" value="RBD_domain_sf"/>
</dbReference>
<keyword evidence="1" id="KW-0694">RNA-binding</keyword>
<evidence type="ECO:0000256" key="1">
    <source>
        <dbReference type="PROSITE-ProRule" id="PRU00176"/>
    </source>
</evidence>
<feature type="region of interest" description="Disordered" evidence="2">
    <location>
        <begin position="97"/>
        <end position="116"/>
    </location>
</feature>
<accession>A0ABQ4X1T2</accession>
<evidence type="ECO:0000256" key="2">
    <source>
        <dbReference type="SAM" id="MobiDB-lite"/>
    </source>
</evidence>
<feature type="compositionally biased region" description="Acidic residues" evidence="2">
    <location>
        <begin position="286"/>
        <end position="300"/>
    </location>
</feature>
<organism evidence="4 5">
    <name type="scientific">Tanacetum coccineum</name>
    <dbReference type="NCBI Taxonomy" id="301880"/>
    <lineage>
        <taxon>Eukaryota</taxon>
        <taxon>Viridiplantae</taxon>
        <taxon>Streptophyta</taxon>
        <taxon>Embryophyta</taxon>
        <taxon>Tracheophyta</taxon>
        <taxon>Spermatophyta</taxon>
        <taxon>Magnoliopsida</taxon>
        <taxon>eudicotyledons</taxon>
        <taxon>Gunneridae</taxon>
        <taxon>Pentapetalae</taxon>
        <taxon>asterids</taxon>
        <taxon>campanulids</taxon>
        <taxon>Asterales</taxon>
        <taxon>Asteraceae</taxon>
        <taxon>Asteroideae</taxon>
        <taxon>Anthemideae</taxon>
        <taxon>Anthemidinae</taxon>
        <taxon>Tanacetum</taxon>
    </lineage>
</organism>
<dbReference type="Pfam" id="PF00076">
    <property type="entry name" value="RRM_1"/>
    <property type="match status" value="1"/>
</dbReference>
<evidence type="ECO:0000259" key="3">
    <source>
        <dbReference type="PROSITE" id="PS50102"/>
    </source>
</evidence>
<reference evidence="4" key="1">
    <citation type="journal article" date="2022" name="Int. J. Mol. Sci.">
        <title>Draft Genome of Tanacetum Coccineum: Genomic Comparison of Closely Related Tanacetum-Family Plants.</title>
        <authorList>
            <person name="Yamashiro T."/>
            <person name="Shiraishi A."/>
            <person name="Nakayama K."/>
            <person name="Satake H."/>
        </authorList>
    </citation>
    <scope>NUCLEOTIDE SEQUENCE</scope>
</reference>
<dbReference type="Gene3D" id="3.30.70.330">
    <property type="match status" value="1"/>
</dbReference>
<name>A0ABQ4X1T2_9ASTR</name>
<dbReference type="PROSITE" id="PS50102">
    <property type="entry name" value="RRM"/>
    <property type="match status" value="1"/>
</dbReference>
<dbReference type="SUPFAM" id="SSF54928">
    <property type="entry name" value="RNA-binding domain, RBD"/>
    <property type="match status" value="1"/>
</dbReference>
<proteinExistence type="predicted"/>
<sequence length="359" mass="41087">MGSYRTKEDDVAKISTSVFITNFPESFSAKELFHSCKQYGHVVDSFIPTKRSKSGKRFGFVRFINVFNEERLVNNLCTVWIDRYKLQANIARFHRPPVNGRKHLPKDAGRVKSSNTNAYMNDNVSKNVNGITGGGNSYMNVVKGQMQPRSGDSQAVPAVVLDDECLLSRDLSKSLLGRVKEFASLANLKMALSNEGFVDIKIQYMGELWVMMEFVTEESIKLFRDNVSVGSWFSQIKQASMDFVTEGRIAWVEIEGRNISEEFKIMYRGKVFWIRDNETPSWVPDFVDESDDEDQNDDDSKDGGSNVHEMGSKWRDSDVRSPDTYLRDGEGEKIKWRSKKLWINRGQIERPVSYLFAAQ</sequence>
<comment type="caution">
    <text evidence="4">The sequence shown here is derived from an EMBL/GenBank/DDBJ whole genome shotgun (WGS) entry which is preliminary data.</text>
</comment>
<dbReference type="Proteomes" id="UP001151760">
    <property type="component" value="Unassembled WGS sequence"/>
</dbReference>
<feature type="domain" description="RRM" evidence="3">
    <location>
        <begin position="16"/>
        <end position="93"/>
    </location>
</feature>
<dbReference type="EMBL" id="BQNB010009120">
    <property type="protein sequence ID" value="GJS59028.1"/>
    <property type="molecule type" value="Genomic_DNA"/>
</dbReference>
<dbReference type="SMART" id="SM00360">
    <property type="entry name" value="RRM"/>
    <property type="match status" value="1"/>
</dbReference>
<feature type="region of interest" description="Disordered" evidence="2">
    <location>
        <begin position="284"/>
        <end position="326"/>
    </location>
</feature>
<protein>
    <submittedName>
        <fullName evidence="4">Nucleotide-binding alpha-beta plait domain-containing protein</fullName>
    </submittedName>
</protein>
<keyword evidence="5" id="KW-1185">Reference proteome</keyword>